<evidence type="ECO:0000313" key="5">
    <source>
        <dbReference type="Proteomes" id="UP000031526"/>
    </source>
</evidence>
<dbReference type="GO" id="GO:0043571">
    <property type="term" value="P:maintenance of CRISPR repeat elements"/>
    <property type="evidence" value="ECO:0007669"/>
    <property type="project" value="InterPro"/>
</dbReference>
<proteinExistence type="predicted"/>
<dbReference type="Pfam" id="PF09704">
    <property type="entry name" value="Cas_Cas5d"/>
    <property type="match status" value="1"/>
</dbReference>
<dbReference type="NCBIfam" id="TIGR02593">
    <property type="entry name" value="CRISPR_cas5"/>
    <property type="match status" value="1"/>
</dbReference>
<keyword evidence="5" id="KW-1185">Reference proteome</keyword>
<dbReference type="STRING" id="40318.SNOD_08610"/>
<dbReference type="Proteomes" id="UP000325763">
    <property type="component" value="Chromosome"/>
</dbReference>
<evidence type="ECO:0000256" key="1">
    <source>
        <dbReference type="ARBA" id="ARBA00023118"/>
    </source>
</evidence>
<reference evidence="4 6" key="3">
    <citation type="submission" date="2017-09" db="EMBL/GenBank/DDBJ databases">
        <title>Streptomyces genome completion.</title>
        <authorList>
            <person name="Lee N."/>
            <person name="Cho B.-K."/>
        </authorList>
    </citation>
    <scope>NUCLEOTIDE SEQUENCE [LARGE SCALE GENOMIC DNA]</scope>
    <source>
        <strain evidence="4 6">ATCC 14899</strain>
    </source>
</reference>
<feature type="region of interest" description="Disordered" evidence="2">
    <location>
        <begin position="214"/>
        <end position="233"/>
    </location>
</feature>
<dbReference type="RefSeq" id="WP_043439196.1">
    <property type="nucleotide sequence ID" value="NZ_CP009313.1"/>
</dbReference>
<evidence type="ECO:0000313" key="6">
    <source>
        <dbReference type="Proteomes" id="UP000325763"/>
    </source>
</evidence>
<reference evidence="3 5" key="2">
    <citation type="journal article" date="2016" name="Appl. Microbiol. Biotechnol.">
        <title>Exploiting the genome sequence of Streptomyces nodosus for enhanced antibiotic production.</title>
        <authorList>
            <person name="Sweeney P."/>
            <person name="Murphy C.D."/>
            <person name="Caffrey P."/>
        </authorList>
    </citation>
    <scope>NUCLEOTIDE SEQUENCE [LARGE SCALE GENOMIC DNA]</scope>
    <source>
        <strain evidence="3 5">ATCC 14899</strain>
    </source>
</reference>
<dbReference type="InterPro" id="IPR013422">
    <property type="entry name" value="CRISPR-assoc_prot_Cas5_N"/>
</dbReference>
<name>A0A0B5D9X3_9ACTN</name>
<dbReference type="GO" id="GO:0003723">
    <property type="term" value="F:RNA binding"/>
    <property type="evidence" value="ECO:0007669"/>
    <property type="project" value="InterPro"/>
</dbReference>
<dbReference type="InterPro" id="IPR021124">
    <property type="entry name" value="CRISPR-assoc_prot_Cas5"/>
</dbReference>
<keyword evidence="1" id="KW-0051">Antiviral defense</keyword>
<dbReference type="AlphaFoldDB" id="A0A0B5D9X3"/>
<dbReference type="KEGG" id="snq:CP978_08945"/>
<evidence type="ECO:0000313" key="3">
    <source>
        <dbReference type="EMBL" id="AJE40084.1"/>
    </source>
</evidence>
<dbReference type="OrthoDB" id="3189549at2"/>
<dbReference type="InterPro" id="IPR010147">
    <property type="entry name" value="CRISPR-assoc_prot_CasD"/>
</dbReference>
<dbReference type="EMBL" id="CP009313">
    <property type="protein sequence ID" value="AJE40084.1"/>
    <property type="molecule type" value="Genomic_DNA"/>
</dbReference>
<protein>
    <submittedName>
        <fullName evidence="3 4">CRISPR-associated protein</fullName>
    </submittedName>
</protein>
<reference evidence="5" key="1">
    <citation type="submission" date="2014-09" db="EMBL/GenBank/DDBJ databases">
        <title>Sequence of the Streptomyces nodosus genome.</title>
        <authorList>
            <person name="Sweeney P."/>
            <person name="Stephens N."/>
            <person name="Murphy C."/>
            <person name="Caffrey P."/>
        </authorList>
    </citation>
    <scope>NUCLEOTIDE SEQUENCE [LARGE SCALE GENOMIC DNA]</scope>
    <source>
        <strain evidence="5">ATCC 14899</strain>
    </source>
</reference>
<accession>A0A0B5D9X3</accession>
<dbReference type="CDD" id="cd09756">
    <property type="entry name" value="Cas5_I-E"/>
    <property type="match status" value="1"/>
</dbReference>
<dbReference type="HOGENOM" id="CLU_084726_1_0_11"/>
<evidence type="ECO:0000313" key="4">
    <source>
        <dbReference type="EMBL" id="QEV38663.1"/>
    </source>
</evidence>
<evidence type="ECO:0000256" key="2">
    <source>
        <dbReference type="SAM" id="MobiDB-lite"/>
    </source>
</evidence>
<sequence>MNAEPAAAAPGLLLHCSGPLQSWGHHSHFNQRDTAAFPTRSGIIGLLAAALGHSRTEPIDGLAHLRITVRVDRPGVVLRDLHTVGGGLPPSGTVTTAQGKKRSGDTTTLLSHRHYLADAAFTVALTPSPDTPAHVGLLQECAEALRAPRWPLYLGRRACPPTGPLLLSFFDDALHHLVRLPVAATAPRPGGPTRVVEFLADQPLDRLPLPADTAASDPAEAAHPTARINDQPTTFHPRLRTYQARPLYRRTFTPPSGQWGGLGTDYLTSLAAYLEQALPTGEGSRR</sequence>
<dbReference type="GO" id="GO:0051607">
    <property type="term" value="P:defense response to virus"/>
    <property type="evidence" value="ECO:0007669"/>
    <property type="project" value="UniProtKB-KW"/>
</dbReference>
<dbReference type="Gene3D" id="3.30.70.2660">
    <property type="match status" value="1"/>
</dbReference>
<organism evidence="3 5">
    <name type="scientific">Streptomyces nodosus</name>
    <dbReference type="NCBI Taxonomy" id="40318"/>
    <lineage>
        <taxon>Bacteria</taxon>
        <taxon>Bacillati</taxon>
        <taxon>Actinomycetota</taxon>
        <taxon>Actinomycetes</taxon>
        <taxon>Kitasatosporales</taxon>
        <taxon>Streptomycetaceae</taxon>
        <taxon>Streptomyces</taxon>
    </lineage>
</organism>
<dbReference type="Proteomes" id="UP000031526">
    <property type="component" value="Chromosome"/>
</dbReference>
<dbReference type="EMBL" id="CP023747">
    <property type="protein sequence ID" value="QEV38663.1"/>
    <property type="molecule type" value="Genomic_DNA"/>
</dbReference>
<dbReference type="NCBIfam" id="TIGR01868">
    <property type="entry name" value="casD_Cas5e"/>
    <property type="match status" value="1"/>
</dbReference>
<gene>
    <name evidence="4" type="primary">cas5e</name>
    <name evidence="4" type="ORF">CP978_08945</name>
    <name evidence="3" type="ORF">SNOD_08610</name>
</gene>
<feature type="compositionally biased region" description="Low complexity" evidence="2">
    <location>
        <begin position="214"/>
        <end position="226"/>
    </location>
</feature>